<feature type="compositionally biased region" description="Basic and acidic residues" evidence="1">
    <location>
        <begin position="293"/>
        <end position="315"/>
    </location>
</feature>
<dbReference type="AlphaFoldDB" id="Q2H6B3"/>
<feature type="region of interest" description="Disordered" evidence="1">
    <location>
        <begin position="215"/>
        <end position="595"/>
    </location>
</feature>
<feature type="compositionally biased region" description="Pro residues" evidence="1">
    <location>
        <begin position="13"/>
        <end position="26"/>
    </location>
</feature>
<accession>Q2H6B3</accession>
<dbReference type="OrthoDB" id="5425130at2759"/>
<feature type="compositionally biased region" description="Polar residues" evidence="1">
    <location>
        <begin position="216"/>
        <end position="230"/>
    </location>
</feature>
<feature type="compositionally biased region" description="Low complexity" evidence="1">
    <location>
        <begin position="361"/>
        <end position="372"/>
    </location>
</feature>
<dbReference type="OMA" id="WQPGSTN"/>
<protein>
    <submittedName>
        <fullName evidence="2">Uncharacterized protein</fullName>
    </submittedName>
</protein>
<proteinExistence type="predicted"/>
<name>Q2H6B3_CHAGB</name>
<feature type="compositionally biased region" description="Polar residues" evidence="1">
    <location>
        <begin position="122"/>
        <end position="136"/>
    </location>
</feature>
<dbReference type="GeneID" id="4390931"/>
<sequence length="700" mass="73456">MATIAKPLNSPLPSLPPKFTGPPPRSIPRRPVAAPVTVTPTLAPTSGATLASPNPLPSPGGSISSILSAYSNHTADSRSSSATSPKGVLNSKGAYSVVSPNLDTQRSGAQSGALTRDLPSLPSDQNVQKPENNGNQIPEGDEKKLPPPPPLKDAQRSSPRPRTPASSQTQITQPSTTTNTGSPLGNGSPQQEQLWRRRSLKADKSLAVPDLKLVSSHGSTAASAQNTEQGGNDLFSQPFPLPPRNNPETLEPATTQRAPPRGANGGLPGRDIRPALSQETVSQGEASMGQEASRLKEKLGNGRRQGSREELKSKSQEAQAYQAALSPVTSAAVSPVSAARLPTPEYGTNDVKSPLPDTVVSPLSPASSPELPGETKPIARKAIGTAEAQLRHAKSSQSLAPGQINTGLAVRSPIGLPTSPRPDRDQTSQKQYIPYSPPADRNAGLGLAQFPAPAPKTDDDERALPAAPPREASQAVPPQPATQQPRWPQNPNRDPIPRTISETGSVETVKPSHPRSHQEEPTLLHQQPSHPSLTLTAPAEATTTTTTTNPDDLPLREPDPNEPDTTDHPGAALFPRGWYTPLPPDSVPEARPPTARQRACITQHRYLTANRQRVNPVACRTCGYVDRNAECYICSACALNVCSGCVAVLRRVKGDLEAVVKEVGRGRRVERGDEGVGGFVGAGAGAGTGAGEGGVVEVGM</sequence>
<evidence type="ECO:0000313" key="2">
    <source>
        <dbReference type="EMBL" id="EAQ89183.1"/>
    </source>
</evidence>
<dbReference type="VEuPathDB" id="FungiDB:CHGG_05802"/>
<organism evidence="2 3">
    <name type="scientific">Chaetomium globosum (strain ATCC 6205 / CBS 148.51 / DSM 1962 / NBRC 6347 / NRRL 1970)</name>
    <name type="common">Soil fungus</name>
    <dbReference type="NCBI Taxonomy" id="306901"/>
    <lineage>
        <taxon>Eukaryota</taxon>
        <taxon>Fungi</taxon>
        <taxon>Dikarya</taxon>
        <taxon>Ascomycota</taxon>
        <taxon>Pezizomycotina</taxon>
        <taxon>Sordariomycetes</taxon>
        <taxon>Sordariomycetidae</taxon>
        <taxon>Sordariales</taxon>
        <taxon>Chaetomiaceae</taxon>
        <taxon>Chaetomium</taxon>
    </lineage>
</organism>
<dbReference type="HOGENOM" id="CLU_017401_0_0_1"/>
<feature type="compositionally biased region" description="Low complexity" evidence="1">
    <location>
        <begin position="533"/>
        <end position="552"/>
    </location>
</feature>
<feature type="region of interest" description="Disordered" evidence="1">
    <location>
        <begin position="1"/>
        <end position="201"/>
    </location>
</feature>
<keyword evidence="3" id="KW-1185">Reference proteome</keyword>
<dbReference type="RefSeq" id="XP_001221897.1">
    <property type="nucleotide sequence ID" value="XM_001221896.1"/>
</dbReference>
<evidence type="ECO:0000256" key="1">
    <source>
        <dbReference type="SAM" id="MobiDB-lite"/>
    </source>
</evidence>
<feature type="compositionally biased region" description="Low complexity" evidence="1">
    <location>
        <begin position="59"/>
        <end position="68"/>
    </location>
</feature>
<reference evidence="3" key="1">
    <citation type="journal article" date="2015" name="Genome Announc.">
        <title>Draft genome sequence of the cellulolytic fungus Chaetomium globosum.</title>
        <authorList>
            <person name="Cuomo C.A."/>
            <person name="Untereiner W.A."/>
            <person name="Ma L.-J."/>
            <person name="Grabherr M."/>
            <person name="Birren B.W."/>
        </authorList>
    </citation>
    <scope>NUCLEOTIDE SEQUENCE [LARGE SCALE GENOMIC DNA]</scope>
    <source>
        <strain evidence="3">ATCC 6205 / CBS 148.51 / DSM 1962 / NBRC 6347 / NRRL 1970</strain>
    </source>
</reference>
<feature type="compositionally biased region" description="Polar residues" evidence="1">
    <location>
        <begin position="69"/>
        <end position="84"/>
    </location>
</feature>
<feature type="compositionally biased region" description="Low complexity" evidence="1">
    <location>
        <begin position="156"/>
        <end position="183"/>
    </location>
</feature>
<feature type="compositionally biased region" description="Polar residues" evidence="1">
    <location>
        <begin position="246"/>
        <end position="257"/>
    </location>
</feature>
<feature type="compositionally biased region" description="Polar residues" evidence="1">
    <location>
        <begin position="395"/>
        <end position="406"/>
    </location>
</feature>
<feature type="compositionally biased region" description="Low complexity" evidence="1">
    <location>
        <begin position="323"/>
        <end position="342"/>
    </location>
</feature>
<feature type="compositionally biased region" description="Low complexity" evidence="1">
    <location>
        <begin position="469"/>
        <end position="485"/>
    </location>
</feature>
<feature type="compositionally biased region" description="Low complexity" evidence="1">
    <location>
        <begin position="31"/>
        <end position="45"/>
    </location>
</feature>
<dbReference type="eggNOG" id="ENOG502T105">
    <property type="taxonomic scope" value="Eukaryota"/>
</dbReference>
<dbReference type="Proteomes" id="UP000001056">
    <property type="component" value="Unassembled WGS sequence"/>
</dbReference>
<gene>
    <name evidence="2" type="ORF">CHGG_05802</name>
</gene>
<dbReference type="InParanoid" id="Q2H6B3"/>
<feature type="compositionally biased region" description="Polar residues" evidence="1">
    <location>
        <begin position="98"/>
        <end position="113"/>
    </location>
</feature>
<evidence type="ECO:0000313" key="3">
    <source>
        <dbReference type="Proteomes" id="UP000001056"/>
    </source>
</evidence>
<dbReference type="EMBL" id="CH408031">
    <property type="protein sequence ID" value="EAQ89183.1"/>
    <property type="molecule type" value="Genomic_DNA"/>
</dbReference>